<dbReference type="AlphaFoldDB" id="A0A1M5PNP1"/>
<keyword evidence="3" id="KW-1185">Reference proteome</keyword>
<dbReference type="EMBL" id="FQWZ01000005">
    <property type="protein sequence ID" value="SHH03229.1"/>
    <property type="molecule type" value="Genomic_DNA"/>
</dbReference>
<evidence type="ECO:0000313" key="3">
    <source>
        <dbReference type="Proteomes" id="UP000199758"/>
    </source>
</evidence>
<organism evidence="2 3">
    <name type="scientific">Hydrocarboniphaga daqingensis</name>
    <dbReference type="NCBI Taxonomy" id="490188"/>
    <lineage>
        <taxon>Bacteria</taxon>
        <taxon>Pseudomonadati</taxon>
        <taxon>Pseudomonadota</taxon>
        <taxon>Gammaproteobacteria</taxon>
        <taxon>Nevskiales</taxon>
        <taxon>Nevskiaceae</taxon>
        <taxon>Hydrocarboniphaga</taxon>
    </lineage>
</organism>
<feature type="transmembrane region" description="Helical" evidence="1">
    <location>
        <begin position="21"/>
        <end position="45"/>
    </location>
</feature>
<name>A0A1M5PNP1_9GAMM</name>
<evidence type="ECO:0000256" key="1">
    <source>
        <dbReference type="SAM" id="Phobius"/>
    </source>
</evidence>
<keyword evidence="1" id="KW-0472">Membrane</keyword>
<dbReference type="RefSeq" id="WP_072897550.1">
    <property type="nucleotide sequence ID" value="NZ_FQWZ01000005.1"/>
</dbReference>
<reference evidence="2 3" key="1">
    <citation type="submission" date="2016-11" db="EMBL/GenBank/DDBJ databases">
        <authorList>
            <person name="Jaros S."/>
            <person name="Januszkiewicz K."/>
            <person name="Wedrychowicz H."/>
        </authorList>
    </citation>
    <scope>NUCLEOTIDE SEQUENCE [LARGE SCALE GENOMIC DNA]</scope>
    <source>
        <strain evidence="2 3">CGMCC 1.7049</strain>
    </source>
</reference>
<keyword evidence="1" id="KW-1133">Transmembrane helix</keyword>
<gene>
    <name evidence="2" type="ORF">SAMN04488068_2210</name>
</gene>
<evidence type="ECO:0000313" key="2">
    <source>
        <dbReference type="EMBL" id="SHH03229.1"/>
    </source>
</evidence>
<dbReference type="STRING" id="490188.SAMN04488068_2210"/>
<protein>
    <submittedName>
        <fullName evidence="2">Uncharacterized protein</fullName>
    </submittedName>
</protein>
<dbReference type="Proteomes" id="UP000199758">
    <property type="component" value="Unassembled WGS sequence"/>
</dbReference>
<proteinExistence type="predicted"/>
<sequence>MKPKAEVTGVTPSKSGRIWSLELVLVVGLPFVAVVACAITLLLALNSPAHESVRVDRFGHVVQAGH</sequence>
<accession>A0A1M5PNP1</accession>
<keyword evidence="1" id="KW-0812">Transmembrane</keyword>